<dbReference type="EMBL" id="JAEFBK010000012">
    <property type="protein sequence ID" value="KAG7541788.1"/>
    <property type="molecule type" value="Genomic_DNA"/>
</dbReference>
<reference evidence="2 3" key="1">
    <citation type="submission" date="2020-12" db="EMBL/GenBank/DDBJ databases">
        <title>Concerted genomic and epigenomic changes stabilize Arabidopsis allopolyploids.</title>
        <authorList>
            <person name="Chen Z."/>
        </authorList>
    </citation>
    <scope>NUCLEOTIDE SEQUENCE [LARGE SCALE GENOMIC DNA]</scope>
    <source>
        <strain evidence="2">Allo738</strain>
        <tissue evidence="2">Leaf</tissue>
    </source>
</reference>
<gene>
    <name evidence="2" type="ORF">ISN45_Aa07g018410</name>
</gene>
<dbReference type="Proteomes" id="UP000694240">
    <property type="component" value="Chromosome 12"/>
</dbReference>
<protein>
    <submittedName>
        <fullName evidence="2">Uncharacterized protein</fullName>
    </submittedName>
</protein>
<feature type="region of interest" description="Disordered" evidence="1">
    <location>
        <begin position="1"/>
        <end position="55"/>
    </location>
</feature>
<name>A0A8T1Y8P7_9BRAS</name>
<dbReference type="AlphaFoldDB" id="A0A8T1Y8P7"/>
<evidence type="ECO:0000313" key="2">
    <source>
        <dbReference type="EMBL" id="KAG7541788.1"/>
    </source>
</evidence>
<evidence type="ECO:0000313" key="3">
    <source>
        <dbReference type="Proteomes" id="UP000694240"/>
    </source>
</evidence>
<accession>A0A8T1Y8P7</accession>
<feature type="compositionally biased region" description="Basic and acidic residues" evidence="1">
    <location>
        <begin position="227"/>
        <end position="236"/>
    </location>
</feature>
<organism evidence="2 3">
    <name type="scientific">Arabidopsis thaliana x Arabidopsis arenosa</name>
    <dbReference type="NCBI Taxonomy" id="1240361"/>
    <lineage>
        <taxon>Eukaryota</taxon>
        <taxon>Viridiplantae</taxon>
        <taxon>Streptophyta</taxon>
        <taxon>Embryophyta</taxon>
        <taxon>Tracheophyta</taxon>
        <taxon>Spermatophyta</taxon>
        <taxon>Magnoliopsida</taxon>
        <taxon>eudicotyledons</taxon>
        <taxon>Gunneridae</taxon>
        <taxon>Pentapetalae</taxon>
        <taxon>rosids</taxon>
        <taxon>malvids</taxon>
        <taxon>Brassicales</taxon>
        <taxon>Brassicaceae</taxon>
        <taxon>Camelineae</taxon>
        <taxon>Arabidopsis</taxon>
    </lineage>
</organism>
<feature type="compositionally biased region" description="Basic and acidic residues" evidence="1">
    <location>
        <begin position="168"/>
        <end position="177"/>
    </location>
</feature>
<comment type="caution">
    <text evidence="2">The sequence shown here is derived from an EMBL/GenBank/DDBJ whole genome shotgun (WGS) entry which is preliminary data.</text>
</comment>
<sequence length="259" mass="28389">MSQEDQDDMTDTSSDQGTDTSVQPTPDAMVLPPENPAAARAESHPMRTERHPAAPATVAAVAAAEVADAADNAALGHAVAANRGTNLDDLVQTILDRLDGQDARTTERMDALVAAQVAAQAQIERLRRRRRDSQHRDDQEGLPSPRTPAAERSENQRRRPASIIIGSVDEHPREGLPHGHTLPSSRSLQNQPAESSDPTRDLELERMDTILKEMSSKMHRATSSAPELEKVLEETQRSPFTTRISEYCDQPRPFLRCGA</sequence>
<keyword evidence="3" id="KW-1185">Reference proteome</keyword>
<feature type="compositionally biased region" description="Low complexity" evidence="1">
    <location>
        <begin position="11"/>
        <end position="23"/>
    </location>
</feature>
<feature type="compositionally biased region" description="Basic and acidic residues" evidence="1">
    <location>
        <begin position="41"/>
        <end position="52"/>
    </location>
</feature>
<feature type="region of interest" description="Disordered" evidence="1">
    <location>
        <begin position="124"/>
        <end position="202"/>
    </location>
</feature>
<proteinExistence type="predicted"/>
<feature type="compositionally biased region" description="Acidic residues" evidence="1">
    <location>
        <begin position="1"/>
        <end position="10"/>
    </location>
</feature>
<feature type="compositionally biased region" description="Polar residues" evidence="1">
    <location>
        <begin position="182"/>
        <end position="196"/>
    </location>
</feature>
<feature type="region of interest" description="Disordered" evidence="1">
    <location>
        <begin position="216"/>
        <end position="238"/>
    </location>
</feature>
<evidence type="ECO:0000256" key="1">
    <source>
        <dbReference type="SAM" id="MobiDB-lite"/>
    </source>
</evidence>